<organism evidence="1 2">
    <name type="scientific">Escherichia coli TA447</name>
    <dbReference type="NCBI Taxonomy" id="656447"/>
    <lineage>
        <taxon>Bacteria</taxon>
        <taxon>Pseudomonadati</taxon>
        <taxon>Pseudomonadota</taxon>
        <taxon>Gammaproteobacteria</taxon>
        <taxon>Enterobacterales</taxon>
        <taxon>Enterobacteriaceae</taxon>
        <taxon>Escherichia</taxon>
    </lineage>
</organism>
<name>A0A1X3IY19_ECOLX</name>
<dbReference type="EMBL" id="ADIZ01000029">
    <property type="protein sequence ID" value="OSK93081.1"/>
    <property type="molecule type" value="Genomic_DNA"/>
</dbReference>
<reference evidence="1 2" key="1">
    <citation type="submission" date="2010-04" db="EMBL/GenBank/DDBJ databases">
        <title>The Genome Sequence of Escherichia coli TA447.</title>
        <authorList>
            <consortium name="The Broad Institute Genome Sequencing Platform"/>
            <consortium name="The Broad Institute Genome Sequencing Center for Infectious Disease"/>
            <person name="Feldgarden M."/>
            <person name="Gordon D.M."/>
            <person name="Johnson J.R."/>
            <person name="Johnston B.D."/>
            <person name="Young S."/>
            <person name="Zeng Q."/>
            <person name="Koehrsen M."/>
            <person name="Alvarado L."/>
            <person name="Berlin A.M."/>
            <person name="Borenstein D."/>
            <person name="Chapman S.B."/>
            <person name="Chen Z."/>
            <person name="Engels R."/>
            <person name="Freedman E."/>
            <person name="Gellesch M."/>
            <person name="Goldberg J."/>
            <person name="Griggs A."/>
            <person name="Gujja S."/>
            <person name="Heilman E.R."/>
            <person name="Heiman D.I."/>
            <person name="Hepburn T.A."/>
            <person name="Howarth C."/>
            <person name="Jen D."/>
            <person name="Larson L."/>
            <person name="Mehta T."/>
            <person name="Park D."/>
            <person name="Pearson M."/>
            <person name="Richards J."/>
            <person name="Roberts A."/>
            <person name="Saif S."/>
            <person name="Shea T.D."/>
            <person name="Shenoy N."/>
            <person name="Sisk P."/>
            <person name="Stolte C."/>
            <person name="Sykes S.N."/>
            <person name="Walk T."/>
            <person name="White J."/>
            <person name="Yandava C."/>
            <person name="Haas B."/>
            <person name="Henn M.R."/>
            <person name="Nusbaum C."/>
            <person name="Birren B."/>
        </authorList>
    </citation>
    <scope>NUCLEOTIDE SEQUENCE [LARGE SCALE GENOMIC DNA]</scope>
    <source>
        <strain evidence="1 2">TA447</strain>
    </source>
</reference>
<dbReference type="AlphaFoldDB" id="A0A1X3IY19"/>
<evidence type="ECO:0000313" key="1">
    <source>
        <dbReference type="EMBL" id="OSK93081.1"/>
    </source>
</evidence>
<proteinExistence type="predicted"/>
<dbReference type="Proteomes" id="UP000193942">
    <property type="component" value="Unassembled WGS sequence"/>
</dbReference>
<gene>
    <name evidence="1" type="ORF">ECXG_04813</name>
</gene>
<sequence length="104" mass="12046">MMKKSLVLGLDKDQKRKEKPALVAQLTLLDIVANGTSIRLFRETAVSFDKNTFTRYVMNVRRQRGKGWVAFQRMWPEHQLELALMEVNRVAQQEIQRASVMAIA</sequence>
<evidence type="ECO:0000313" key="2">
    <source>
        <dbReference type="Proteomes" id="UP000193942"/>
    </source>
</evidence>
<protein>
    <submittedName>
        <fullName evidence="1">Uncharacterized protein</fullName>
    </submittedName>
</protein>
<comment type="caution">
    <text evidence="1">The sequence shown here is derived from an EMBL/GenBank/DDBJ whole genome shotgun (WGS) entry which is preliminary data.</text>
</comment>
<accession>A0A1X3IY19</accession>